<dbReference type="Proteomes" id="UP000241238">
    <property type="component" value="Chromosome"/>
</dbReference>
<reference evidence="2" key="1">
    <citation type="journal article" date="2018" name="MSphere">
        <title>Fusobacterium Genomics Using MinION and Illumina Sequencing Enables Genome Completion and Correction.</title>
        <authorList>
            <person name="Todd S.M."/>
            <person name="Settlage R.E."/>
            <person name="Lahmers K.K."/>
            <person name="Slade D.J."/>
        </authorList>
    </citation>
    <scope>NUCLEOTIDE SEQUENCE [LARGE SCALE GENOMIC DNA]</scope>
    <source>
        <strain evidence="2">ATCC 27725</strain>
    </source>
</reference>
<protein>
    <submittedName>
        <fullName evidence="1">Uncharacterized protein</fullName>
    </submittedName>
</protein>
<evidence type="ECO:0000313" key="2">
    <source>
        <dbReference type="Proteomes" id="UP000241238"/>
    </source>
</evidence>
<organism evidence="1 2">
    <name type="scientific">Fusobacterium varium ATCC 27725</name>
    <dbReference type="NCBI Taxonomy" id="469618"/>
    <lineage>
        <taxon>Bacteria</taxon>
        <taxon>Fusobacteriati</taxon>
        <taxon>Fusobacteriota</taxon>
        <taxon>Fusobacteriia</taxon>
        <taxon>Fusobacteriales</taxon>
        <taxon>Fusobacteriaceae</taxon>
        <taxon>Fusobacterium</taxon>
    </lineage>
</organism>
<sequence length="79" mass="9243">MKKLAELLNLKNELGIKGKLQLDITESGSCYILEIGNYEWIEFKDKDIIQIAINDLKEELEEKKTENLKTIDYIEKRIA</sequence>
<gene>
    <name evidence="1" type="ORF">C4N18_11135</name>
</gene>
<evidence type="ECO:0000313" key="1">
    <source>
        <dbReference type="EMBL" id="AVQ31739.1"/>
    </source>
</evidence>
<accession>A0ABN5JHS3</accession>
<dbReference type="EMBL" id="CP028103">
    <property type="protein sequence ID" value="AVQ31739.1"/>
    <property type="molecule type" value="Genomic_DNA"/>
</dbReference>
<name>A0ABN5JHS3_FUSVA</name>
<proteinExistence type="predicted"/>
<dbReference type="RefSeq" id="WP_005948085.1">
    <property type="nucleotide sequence ID" value="NZ_CP028103.1"/>
</dbReference>
<keyword evidence="2" id="KW-1185">Reference proteome</keyword>
<dbReference type="GeneID" id="77468546"/>